<dbReference type="PROSITE" id="PS51257">
    <property type="entry name" value="PROKAR_LIPOPROTEIN"/>
    <property type="match status" value="1"/>
</dbReference>
<accession>A0ABP6UJ89</accession>
<sequence length="213" mass="24374">MKLLKRTTQILAVILIVSITQSCGSSKEQIADEQLSSFMLGGIYFFNGYGGVDEVKKMMSDAGYTSDEELVSGYKEILEFPFETSQKSGIKNMFRTMWDVTDKASLLSTIEDLKTRDYKYKSWDYARIVNNACMGYAAEYLSKEEVIEIIKEVLPLAREKYENWDVYYTDFNLGRVEWNSEDPDGAAFKTLSENITKGEKSIYNILPLHTKAE</sequence>
<gene>
    <name evidence="2" type="ORF">GCM10022393_22600</name>
</gene>
<proteinExistence type="predicted"/>
<protein>
    <recommendedName>
        <fullName evidence="1">DUF1266 domain-containing protein</fullName>
    </recommendedName>
</protein>
<organism evidence="2 3">
    <name type="scientific">Aquimarina addita</name>
    <dbReference type="NCBI Taxonomy" id="870485"/>
    <lineage>
        <taxon>Bacteria</taxon>
        <taxon>Pseudomonadati</taxon>
        <taxon>Bacteroidota</taxon>
        <taxon>Flavobacteriia</taxon>
        <taxon>Flavobacteriales</taxon>
        <taxon>Flavobacteriaceae</taxon>
        <taxon>Aquimarina</taxon>
    </lineage>
</organism>
<feature type="domain" description="DUF1266" evidence="1">
    <location>
        <begin position="117"/>
        <end position="197"/>
    </location>
</feature>
<keyword evidence="3" id="KW-1185">Reference proteome</keyword>
<comment type="caution">
    <text evidence="2">The sequence shown here is derived from an EMBL/GenBank/DDBJ whole genome shotgun (WGS) entry which is preliminary data.</text>
</comment>
<dbReference type="EMBL" id="BAABCW010000008">
    <property type="protein sequence ID" value="GAA3509532.1"/>
    <property type="molecule type" value="Genomic_DNA"/>
</dbReference>
<dbReference type="InterPro" id="IPR009677">
    <property type="entry name" value="DUF1266"/>
</dbReference>
<evidence type="ECO:0000313" key="3">
    <source>
        <dbReference type="Proteomes" id="UP001500459"/>
    </source>
</evidence>
<name>A0ABP6UJ89_9FLAO</name>
<dbReference type="RefSeq" id="WP_344927448.1">
    <property type="nucleotide sequence ID" value="NZ_BAABCW010000008.1"/>
</dbReference>
<dbReference type="Pfam" id="PF06889">
    <property type="entry name" value="DUF1266"/>
    <property type="match status" value="1"/>
</dbReference>
<evidence type="ECO:0000313" key="2">
    <source>
        <dbReference type="EMBL" id="GAA3509532.1"/>
    </source>
</evidence>
<reference evidence="3" key="1">
    <citation type="journal article" date="2019" name="Int. J. Syst. Evol. Microbiol.">
        <title>The Global Catalogue of Microorganisms (GCM) 10K type strain sequencing project: providing services to taxonomists for standard genome sequencing and annotation.</title>
        <authorList>
            <consortium name="The Broad Institute Genomics Platform"/>
            <consortium name="The Broad Institute Genome Sequencing Center for Infectious Disease"/>
            <person name="Wu L."/>
            <person name="Ma J."/>
        </authorList>
    </citation>
    <scope>NUCLEOTIDE SEQUENCE [LARGE SCALE GENOMIC DNA]</scope>
    <source>
        <strain evidence="3">JCM 17106</strain>
    </source>
</reference>
<dbReference type="Proteomes" id="UP001500459">
    <property type="component" value="Unassembled WGS sequence"/>
</dbReference>
<evidence type="ECO:0000259" key="1">
    <source>
        <dbReference type="Pfam" id="PF06889"/>
    </source>
</evidence>